<evidence type="ECO:0000313" key="4">
    <source>
        <dbReference type="EMBL" id="STP11778.1"/>
    </source>
</evidence>
<proteinExistence type="predicted"/>
<evidence type="ECO:0000256" key="3">
    <source>
        <dbReference type="PIRSR" id="PIRSR600760-2"/>
    </source>
</evidence>
<name>A0A377JYC4_9HELI</name>
<dbReference type="GO" id="GO:0052834">
    <property type="term" value="F:inositol monophosphate phosphatase activity"/>
    <property type="evidence" value="ECO:0007669"/>
    <property type="project" value="UniProtKB-EC"/>
</dbReference>
<feature type="binding site" evidence="3">
    <location>
        <position position="81"/>
    </location>
    <ligand>
        <name>Mg(2+)</name>
        <dbReference type="ChEBI" id="CHEBI:18420"/>
        <label>1</label>
        <note>catalytic</note>
    </ligand>
</feature>
<feature type="binding site" evidence="3">
    <location>
        <position position="63"/>
    </location>
    <ligand>
        <name>Mg(2+)</name>
        <dbReference type="ChEBI" id="CHEBI:18420"/>
        <label>1</label>
        <note>catalytic</note>
    </ligand>
</feature>
<reference evidence="6 7" key="1">
    <citation type="submission" date="2018-06" db="EMBL/GenBank/DDBJ databases">
        <authorList>
            <consortium name="Pathogen Informatics"/>
            <person name="Doyle S."/>
        </authorList>
    </citation>
    <scope>NUCLEOTIDE SEQUENCE [LARGE SCALE GENOMIC DNA]</scope>
    <source>
        <strain evidence="4 6">NCTC12219</strain>
        <strain evidence="5 7">NCTC12221</strain>
    </source>
</reference>
<dbReference type="EMBL" id="UGHZ01000003">
    <property type="protein sequence ID" value="STP13659.1"/>
    <property type="molecule type" value="Genomic_DNA"/>
</dbReference>
<dbReference type="SUPFAM" id="SSF56655">
    <property type="entry name" value="Carbohydrate phosphatase"/>
    <property type="match status" value="1"/>
</dbReference>
<dbReference type="Proteomes" id="UP000255335">
    <property type="component" value="Unassembled WGS sequence"/>
</dbReference>
<dbReference type="GO" id="GO:0046872">
    <property type="term" value="F:metal ion binding"/>
    <property type="evidence" value="ECO:0007669"/>
    <property type="project" value="UniProtKB-KW"/>
</dbReference>
<accession>A0A377JYC4</accession>
<dbReference type="AlphaFoldDB" id="A0A377JYC4"/>
<dbReference type="PROSITE" id="PS00629">
    <property type="entry name" value="IMP_1"/>
    <property type="match status" value="1"/>
</dbReference>
<feature type="binding site" evidence="3">
    <location>
        <position position="79"/>
    </location>
    <ligand>
        <name>Mg(2+)</name>
        <dbReference type="ChEBI" id="CHEBI:18420"/>
        <label>1</label>
        <note>catalytic</note>
    </ligand>
</feature>
<evidence type="ECO:0000256" key="2">
    <source>
        <dbReference type="ARBA" id="ARBA00022842"/>
    </source>
</evidence>
<protein>
    <submittedName>
        <fullName evidence="5">Inositol monophosphatase family protein</fullName>
        <ecNumber evidence="5">3.1.3.25</ecNumber>
    </submittedName>
</protein>
<sequence length="248" mass="27798">MSAFLHQALKASSVIIATLQRQDSSLYEKHTMGAGGDISIGADLYSERIYKEHLLTLASIESEESGFIQGAGSDYIVLDPLDGSDNFLSHIPYYGASLALCDKNGKCKEALIINFCSKECVIRQDSQCFRFYLYEYESKQDKAFMPLDSTPISKCGIFEKAYSNPHIAKLLYDNGLKFRSLGASALSMAKAYEVNFMLFMGEIRKFDSKAGLFLCENLHHISSKNWTLISKDKHIFDIILNFLDNSKG</sequence>
<feature type="binding site" evidence="3">
    <location>
        <position position="207"/>
    </location>
    <ligand>
        <name>Mg(2+)</name>
        <dbReference type="ChEBI" id="CHEBI:18420"/>
        <label>1</label>
        <note>catalytic</note>
    </ligand>
</feature>
<feature type="binding site" evidence="3">
    <location>
        <position position="82"/>
    </location>
    <ligand>
        <name>Mg(2+)</name>
        <dbReference type="ChEBI" id="CHEBI:18420"/>
        <label>1</label>
        <note>catalytic</note>
    </ligand>
</feature>
<dbReference type="RefSeq" id="WP_115026814.1">
    <property type="nucleotide sequence ID" value="NZ_UGHX01000001.1"/>
</dbReference>
<dbReference type="Gene3D" id="3.30.540.10">
    <property type="entry name" value="Fructose-1,6-Bisphosphatase, subunit A, domain 1"/>
    <property type="match status" value="1"/>
</dbReference>
<keyword evidence="1 3" id="KW-0479">Metal-binding</keyword>
<dbReference type="Pfam" id="PF00459">
    <property type="entry name" value="Inositol_P"/>
    <property type="match status" value="1"/>
</dbReference>
<gene>
    <name evidence="5" type="primary">suhB</name>
    <name evidence="4" type="ORF">NCTC12219_01677</name>
    <name evidence="5" type="ORF">NCTC12221_01737</name>
</gene>
<evidence type="ECO:0000313" key="7">
    <source>
        <dbReference type="Proteomes" id="UP000255335"/>
    </source>
</evidence>
<evidence type="ECO:0000313" key="5">
    <source>
        <dbReference type="EMBL" id="STP13659.1"/>
    </source>
</evidence>
<keyword evidence="2 3" id="KW-0460">Magnesium</keyword>
<evidence type="ECO:0000313" key="6">
    <source>
        <dbReference type="Proteomes" id="UP000255103"/>
    </source>
</evidence>
<keyword evidence="5" id="KW-0378">Hydrolase</keyword>
<dbReference type="EC" id="3.1.3.25" evidence="5"/>
<dbReference type="InterPro" id="IPR000760">
    <property type="entry name" value="Inositol_monophosphatase-like"/>
</dbReference>
<dbReference type="Proteomes" id="UP000255103">
    <property type="component" value="Unassembled WGS sequence"/>
</dbReference>
<organism evidence="5 7">
    <name type="scientific">Helicobacter cinaedi</name>
    <dbReference type="NCBI Taxonomy" id="213"/>
    <lineage>
        <taxon>Bacteria</taxon>
        <taxon>Pseudomonadati</taxon>
        <taxon>Campylobacterota</taxon>
        <taxon>Epsilonproteobacteria</taxon>
        <taxon>Campylobacterales</taxon>
        <taxon>Helicobacteraceae</taxon>
        <taxon>Helicobacter</taxon>
    </lineage>
</organism>
<dbReference type="InterPro" id="IPR020583">
    <property type="entry name" value="Inositol_monoP_metal-BS"/>
</dbReference>
<comment type="cofactor">
    <cofactor evidence="3">
        <name>Mg(2+)</name>
        <dbReference type="ChEBI" id="CHEBI:18420"/>
    </cofactor>
</comment>
<dbReference type="EMBL" id="UGHX01000001">
    <property type="protein sequence ID" value="STP11778.1"/>
    <property type="molecule type" value="Genomic_DNA"/>
</dbReference>
<evidence type="ECO:0000256" key="1">
    <source>
        <dbReference type="ARBA" id="ARBA00022723"/>
    </source>
</evidence>